<dbReference type="InterPro" id="IPR036640">
    <property type="entry name" value="ABC1_TM_sf"/>
</dbReference>
<keyword evidence="7 10" id="KW-1133">Transmembrane helix</keyword>
<proteinExistence type="inferred from homology"/>
<dbReference type="FunFam" id="3.40.50.300:FF:001750">
    <property type="entry name" value="ATP-binding cassette transporter"/>
    <property type="match status" value="1"/>
</dbReference>
<dbReference type="SMART" id="SM00382">
    <property type="entry name" value="AAA"/>
    <property type="match status" value="2"/>
</dbReference>
<dbReference type="SUPFAM" id="SSF90123">
    <property type="entry name" value="ABC transporter transmembrane region"/>
    <property type="match status" value="2"/>
</dbReference>
<dbReference type="CDD" id="cd18606">
    <property type="entry name" value="ABC_6TM_YOR1_D2_like"/>
    <property type="match status" value="1"/>
</dbReference>
<evidence type="ECO:0000256" key="1">
    <source>
        <dbReference type="ARBA" id="ARBA00004141"/>
    </source>
</evidence>
<feature type="transmembrane region" description="Helical" evidence="10">
    <location>
        <begin position="1002"/>
        <end position="1030"/>
    </location>
</feature>
<dbReference type="InterPro" id="IPR027417">
    <property type="entry name" value="P-loop_NTPase"/>
</dbReference>
<evidence type="ECO:0000256" key="6">
    <source>
        <dbReference type="ARBA" id="ARBA00022840"/>
    </source>
</evidence>
<feature type="region of interest" description="Disordered" evidence="9">
    <location>
        <begin position="807"/>
        <end position="839"/>
    </location>
</feature>
<evidence type="ECO:0000256" key="5">
    <source>
        <dbReference type="ARBA" id="ARBA00022741"/>
    </source>
</evidence>
<keyword evidence="6" id="KW-0067">ATP-binding</keyword>
<dbReference type="PROSITE" id="PS50893">
    <property type="entry name" value="ABC_TRANSPORTER_2"/>
    <property type="match status" value="2"/>
</dbReference>
<sequence length="1459" mass="164195">MPSDSTDNTSASSASSAGSEVVHIHGDNAPHTKNCHSVNHTASNRSRAGSKTGSFVSDSHIEPIQHNSYYVIDKSKPETFLNHDDLEKVTESKVYEQKRMFRWLHSRKIPPIPETAEERKVYPMNYSNIFSRMFFLWVIPIIFVGYKRTLQPNDLWKMDEKMSIEKLHGDFDYYMNQYIEKARDVYRKEHPDSSEQEAIKCATLPKTALLRSLFKTFKVQYTAAFVFVCVANAASALTPLVTKKLIAFVETKTIFPETKVNDGIGYAIGSVVLLMINGITFNHFFHFSQLTGVEAKAVLTKAILSKSMKLSPYSKHKFSNGKITSLMSTDVSRLELALTFHPFLYAFPIVFIICLVLLLINLGPIALVGFAIFFAIIAINFAGFKRFLVYRIKASGFTDRRVGMMREILSSIKMIKFYAWEDAYEKNVRAARAVESSLVKRMQIIRNFLVSLTISFPNLASMVTFLAMYKVNDGGRSPANLFSSLSLFQVMMLQMFFIPLSISTGIDAYVGLQRIQALLETEEESDRFVENEEELVLEKGVILKVKDASFEWENYELEEAKDEAKLKGEVFTLSDKASGTGTEKSLSEAGRNSFSGFHGLNFDIQENEFIVITGPIGTGKSSLLNALAGFMRRSSGSMTVRGDMLLCGYPWAQNATVRDNILFGSPFDKSKYQKVIEICSLQADLDILPAGDRTEIGERGITLSGGQKARIALARSVYKDVDIYLFDDVLSAVDSRVCQHIVNECMLGYLRNKTRILATHQLSLIDTASRVIFLGSDGSFDIGTVPELLQRNTGFYNLMQFQNSKPVEEAKDDETDTKSDENEFKSSTYDLSKKKSLSGQAGESGRITAREERAVNALSFKVYKEYLFAGCGKYTPVVVPLFVLVVIFTTFCSLFSSVWLSFWTEYKFPNRSDAFYIGLYILFVLGNLLFMYTQFTSIGLMGTNASKHLNLRALHRLLHAPMSFMDVTPIGRVMNRFTKDTDVLDNEIAESIRLFLFQVSNITGIIILCIIYMPWFAIAMPFLIFVYVFVADHYQSSGREIKRMDAVQRSFVYNNFNEVLGGLDTIKAYRSEQRFLMKSDFLINKMNEAGYLVVSTQRWVAISLDMLAVIFALIIALLCVTRQFQVSAGSVGVMLTYVLQLPGLLNALLRAQTQTENDLNSAERLVNYAYDLPTEAKYKILETQPPEEWPNEGHIKFENVTVAYRPELPVVLNNVSLNIRPNEKVGICGRTGAGKSTIMTALYRLVELKSGKISIDNVDISTLGLYDLRKKLAIIPQDPVLFKGDIRKNLDPFQECTDDQLWNALVRGGAINDADISAIKAQQKDSNGFSGDMFKFHLDQKVEEEGSNFSLGERQLLALTRALVRGSKILILDEATSSVDYATDAKIQSRIVEEFSDCTILCIAHRLKTILNYDRILVLDQGRVVEFDTPKRLYSNLNSIFYEMCNGAGITAADFANSK</sequence>
<dbReference type="InterPro" id="IPR003593">
    <property type="entry name" value="AAA+_ATPase"/>
</dbReference>
<keyword evidence="14" id="KW-1185">Reference proteome</keyword>
<evidence type="ECO:0000256" key="3">
    <source>
        <dbReference type="ARBA" id="ARBA00022448"/>
    </source>
</evidence>
<dbReference type="PANTHER" id="PTHR24223">
    <property type="entry name" value="ATP-BINDING CASSETTE SUB-FAMILY C"/>
    <property type="match status" value="1"/>
</dbReference>
<feature type="domain" description="ABC transmembrane type-1" evidence="12">
    <location>
        <begin position="223"/>
        <end position="507"/>
    </location>
</feature>
<dbReference type="PANTHER" id="PTHR24223:SF456">
    <property type="entry name" value="MULTIDRUG RESISTANCE-ASSOCIATED PROTEIN LETHAL(2)03659"/>
    <property type="match status" value="1"/>
</dbReference>
<dbReference type="GO" id="GO:0005886">
    <property type="term" value="C:plasma membrane"/>
    <property type="evidence" value="ECO:0007669"/>
    <property type="project" value="TreeGrafter"/>
</dbReference>
<accession>A0A0A8LBB2</accession>
<evidence type="ECO:0000259" key="12">
    <source>
        <dbReference type="PROSITE" id="PS50929"/>
    </source>
</evidence>
<keyword evidence="5" id="KW-0547">Nucleotide-binding</keyword>
<feature type="domain" description="ABC transporter" evidence="11">
    <location>
        <begin position="581"/>
        <end position="801"/>
    </location>
</feature>
<feature type="transmembrane region" description="Helical" evidence="10">
    <location>
        <begin position="336"/>
        <end position="359"/>
    </location>
</feature>
<evidence type="ECO:0000256" key="9">
    <source>
        <dbReference type="SAM" id="MobiDB-lite"/>
    </source>
</evidence>
<dbReference type="Pfam" id="PF00664">
    <property type="entry name" value="ABC_membrane"/>
    <property type="match status" value="2"/>
</dbReference>
<feature type="compositionally biased region" description="Low complexity" evidence="9">
    <location>
        <begin position="1"/>
        <end position="19"/>
    </location>
</feature>
<dbReference type="CDD" id="cd18597">
    <property type="entry name" value="ABC_6TM_YOR1_D1_like"/>
    <property type="match status" value="1"/>
</dbReference>
<feature type="transmembrane region" description="Helical" evidence="10">
    <location>
        <begin position="1099"/>
        <end position="1119"/>
    </location>
</feature>
<comment type="caution">
    <text evidence="13">The sequence shown here is derived from an EMBL/GenBank/DDBJ whole genome shotgun (WGS) entry which is preliminary data.</text>
</comment>
<dbReference type="Gene3D" id="1.20.1560.10">
    <property type="entry name" value="ABC transporter type 1, transmembrane domain"/>
    <property type="match status" value="2"/>
</dbReference>
<dbReference type="FunFam" id="3.40.50.300:FF:000565">
    <property type="entry name" value="ABC bile acid transporter"/>
    <property type="match status" value="1"/>
</dbReference>
<reference evidence="13 14" key="1">
    <citation type="submission" date="2014-03" db="EMBL/GenBank/DDBJ databases">
        <title>The genome of Kluyveromyces dobzhanskii.</title>
        <authorList>
            <person name="Nystedt B."/>
            <person name="Astrom S."/>
        </authorList>
    </citation>
    <scope>NUCLEOTIDE SEQUENCE [LARGE SCALE GENOMIC DNA]</scope>
    <source>
        <strain evidence="13 14">CBS 2104</strain>
    </source>
</reference>
<dbReference type="GO" id="GO:0008559">
    <property type="term" value="F:ABC-type xenobiotic transporter activity"/>
    <property type="evidence" value="ECO:0007669"/>
    <property type="project" value="TreeGrafter"/>
</dbReference>
<dbReference type="InterPro" id="IPR050173">
    <property type="entry name" value="ABC_transporter_C-like"/>
</dbReference>
<feature type="transmembrane region" description="Helical" evidence="10">
    <location>
        <begin position="481"/>
        <end position="502"/>
    </location>
</feature>
<feature type="transmembrane region" description="Helical" evidence="10">
    <location>
        <begin position="1131"/>
        <end position="1149"/>
    </location>
</feature>
<dbReference type="OrthoDB" id="6500128at2759"/>
<dbReference type="Proteomes" id="UP000031516">
    <property type="component" value="Unassembled WGS sequence"/>
</dbReference>
<organism evidence="13 14">
    <name type="scientific">Kluyveromyces dobzhanskii CBS 2104</name>
    <dbReference type="NCBI Taxonomy" id="1427455"/>
    <lineage>
        <taxon>Eukaryota</taxon>
        <taxon>Fungi</taxon>
        <taxon>Dikarya</taxon>
        <taxon>Ascomycota</taxon>
        <taxon>Saccharomycotina</taxon>
        <taxon>Saccharomycetes</taxon>
        <taxon>Saccharomycetales</taxon>
        <taxon>Saccharomycetaceae</taxon>
        <taxon>Kluyveromyces</taxon>
    </lineage>
</organism>
<keyword evidence="4 10" id="KW-0812">Transmembrane</keyword>
<dbReference type="GO" id="GO:0005524">
    <property type="term" value="F:ATP binding"/>
    <property type="evidence" value="ECO:0007669"/>
    <property type="project" value="UniProtKB-KW"/>
</dbReference>
<dbReference type="CDD" id="cd03250">
    <property type="entry name" value="ABCC_MRP_domain1"/>
    <property type="match status" value="1"/>
</dbReference>
<feature type="transmembrane region" description="Helical" evidence="10">
    <location>
        <begin position="219"/>
        <end position="242"/>
    </location>
</feature>
<dbReference type="CDD" id="cd03244">
    <property type="entry name" value="ABCC_MRP_domain2"/>
    <property type="match status" value="1"/>
</dbReference>
<gene>
    <name evidence="13" type="ORF">KLDO_g3713</name>
</gene>
<dbReference type="InterPro" id="IPR003439">
    <property type="entry name" value="ABC_transporter-like_ATP-bd"/>
</dbReference>
<dbReference type="SUPFAM" id="SSF52540">
    <property type="entry name" value="P-loop containing nucleoside triphosphate hydrolases"/>
    <property type="match status" value="2"/>
</dbReference>
<dbReference type="Gene3D" id="3.40.50.300">
    <property type="entry name" value="P-loop containing nucleotide triphosphate hydrolases"/>
    <property type="match status" value="2"/>
</dbReference>
<feature type="transmembrane region" description="Helical" evidence="10">
    <location>
        <begin position="129"/>
        <end position="146"/>
    </location>
</feature>
<dbReference type="PROSITE" id="PS00211">
    <property type="entry name" value="ABC_TRANSPORTER_1"/>
    <property type="match status" value="1"/>
</dbReference>
<comment type="similarity">
    <text evidence="2">Belongs to the ABC transporter superfamily. ABCC family. Conjugate transporter (TC 3.A.1.208) subfamily.</text>
</comment>
<evidence type="ECO:0000256" key="2">
    <source>
        <dbReference type="ARBA" id="ARBA00009726"/>
    </source>
</evidence>
<feature type="transmembrane region" description="Helical" evidence="10">
    <location>
        <begin position="448"/>
        <end position="469"/>
    </location>
</feature>
<name>A0A0A8LBB2_9SACH</name>
<dbReference type="GO" id="GO:0016887">
    <property type="term" value="F:ATP hydrolysis activity"/>
    <property type="evidence" value="ECO:0007669"/>
    <property type="project" value="InterPro"/>
</dbReference>
<keyword evidence="8 10" id="KW-0472">Membrane</keyword>
<evidence type="ECO:0000313" key="14">
    <source>
        <dbReference type="Proteomes" id="UP000031516"/>
    </source>
</evidence>
<feature type="domain" description="ABC transmembrane type-1" evidence="12">
    <location>
        <begin position="881"/>
        <end position="1157"/>
    </location>
</feature>
<feature type="transmembrane region" description="Helical" evidence="10">
    <location>
        <begin position="365"/>
        <end position="384"/>
    </location>
</feature>
<dbReference type="EMBL" id="CCBQ010000045">
    <property type="protein sequence ID" value="CDO95475.1"/>
    <property type="molecule type" value="Genomic_DNA"/>
</dbReference>
<evidence type="ECO:0000256" key="10">
    <source>
        <dbReference type="SAM" id="Phobius"/>
    </source>
</evidence>
<dbReference type="Pfam" id="PF00005">
    <property type="entry name" value="ABC_tran"/>
    <property type="match status" value="2"/>
</dbReference>
<feature type="region of interest" description="Disordered" evidence="9">
    <location>
        <begin position="1"/>
        <end position="57"/>
    </location>
</feature>
<evidence type="ECO:0000313" key="13">
    <source>
        <dbReference type="EMBL" id="CDO95475.1"/>
    </source>
</evidence>
<feature type="transmembrane region" description="Helical" evidence="10">
    <location>
        <begin position="914"/>
        <end position="932"/>
    </location>
</feature>
<evidence type="ECO:0000256" key="4">
    <source>
        <dbReference type="ARBA" id="ARBA00022692"/>
    </source>
</evidence>
<comment type="subcellular location">
    <subcellularLocation>
        <location evidence="1">Membrane</location>
        <topology evidence="1">Multi-pass membrane protein</topology>
    </subcellularLocation>
</comment>
<dbReference type="FunFam" id="1.20.1560.10:FF:000010">
    <property type="entry name" value="Multidrug resistance-associated ABC transporter"/>
    <property type="match status" value="1"/>
</dbReference>
<protein>
    <submittedName>
        <fullName evidence="13">WGS project CCBQ000000000 data, contig 00015</fullName>
    </submittedName>
</protein>
<dbReference type="InterPro" id="IPR011527">
    <property type="entry name" value="ABC1_TM_dom"/>
</dbReference>
<evidence type="ECO:0000259" key="11">
    <source>
        <dbReference type="PROSITE" id="PS50893"/>
    </source>
</evidence>
<feature type="compositionally biased region" description="Polar residues" evidence="9">
    <location>
        <begin position="35"/>
        <end position="57"/>
    </location>
</feature>
<evidence type="ECO:0000256" key="7">
    <source>
        <dbReference type="ARBA" id="ARBA00022989"/>
    </source>
</evidence>
<dbReference type="PROSITE" id="PS50929">
    <property type="entry name" value="ABC_TM1F"/>
    <property type="match status" value="2"/>
</dbReference>
<keyword evidence="3" id="KW-0813">Transport</keyword>
<evidence type="ECO:0000256" key="8">
    <source>
        <dbReference type="ARBA" id="ARBA00023136"/>
    </source>
</evidence>
<dbReference type="InterPro" id="IPR017871">
    <property type="entry name" value="ABC_transporter-like_CS"/>
</dbReference>
<feature type="transmembrane region" description="Helical" evidence="10">
    <location>
        <begin position="877"/>
        <end position="902"/>
    </location>
</feature>
<feature type="domain" description="ABC transporter" evidence="11">
    <location>
        <begin position="1195"/>
        <end position="1446"/>
    </location>
</feature>